<dbReference type="SUPFAM" id="SSF81383">
    <property type="entry name" value="F-box domain"/>
    <property type="match status" value="1"/>
</dbReference>
<accession>A0A061S838</accession>
<proteinExistence type="predicted"/>
<reference evidence="2" key="1">
    <citation type="submission" date="2014-05" db="EMBL/GenBank/DDBJ databases">
        <title>The transcriptome of the halophilic microalga Tetraselmis sp. GSL018 isolated from the Great Salt Lake, Utah.</title>
        <authorList>
            <person name="Jinkerson R.E."/>
            <person name="D'Adamo S."/>
            <person name="Posewitz M.C."/>
        </authorList>
    </citation>
    <scope>NUCLEOTIDE SEQUENCE</scope>
    <source>
        <strain evidence="2">GSL018</strain>
    </source>
</reference>
<name>A0A061S838_9CHLO</name>
<dbReference type="EMBL" id="GBEZ01003824">
    <property type="protein sequence ID" value="JAC81342.1"/>
    <property type="molecule type" value="Transcribed_RNA"/>
</dbReference>
<organism evidence="2">
    <name type="scientific">Tetraselmis sp. GSL018</name>
    <dbReference type="NCBI Taxonomy" id="582737"/>
    <lineage>
        <taxon>Eukaryota</taxon>
        <taxon>Viridiplantae</taxon>
        <taxon>Chlorophyta</taxon>
        <taxon>core chlorophytes</taxon>
        <taxon>Chlorodendrophyceae</taxon>
        <taxon>Chlorodendrales</taxon>
        <taxon>Chlorodendraceae</taxon>
        <taxon>Tetraselmis</taxon>
    </lineage>
</organism>
<dbReference type="InterPro" id="IPR001810">
    <property type="entry name" value="F-box_dom"/>
</dbReference>
<evidence type="ECO:0000313" key="2">
    <source>
        <dbReference type="EMBL" id="JAC81342.1"/>
    </source>
</evidence>
<dbReference type="Pfam" id="PF00646">
    <property type="entry name" value="F-box"/>
    <property type="match status" value="1"/>
</dbReference>
<sequence>MLLSCQRGEKDKQCSPSEPAPDALCSIYRKLDLTSLSRCACVCRHWSVTAKAVQREPRTLLIREFGYDFAEALETFIGSDTVPWTAILSYCKANRQHFAHEQHEARCHHLLRSAVDQWRLSIVPESGAEVELSPTVDLRLPQSTWTRFSLPPSMQWDSSRPARVEMRAVCRSGLEAPVVAVGSWRVPQDDLERFRDSHRSGIYAWFGGDGEEEPATDPAGPSVSAAACSGAERNLHIAVYAHFEQLLQPQPGGCGLHRVPLPQEMPVWIGPKGTYIEVAVDFCKPIPGRVGGLRARLACPDGSGGRSVNGGGGGLQWTLREPSDLQVFAGGVGDRHSCTQLLRELEKEGIFVRRYDGPALTEAAAMELLSEMCDAAALADFAIYDHTGRLVIGRSGVELWATELEQQPPPPHGQGRGSPVTRWEACFLVDGEDSWDNSVEFVPSSADPRRRVSLNLTERAWREVEGGLR</sequence>
<dbReference type="InterPro" id="IPR036047">
    <property type="entry name" value="F-box-like_dom_sf"/>
</dbReference>
<gene>
    <name evidence="2" type="ORF">TSPGSL018_8162</name>
</gene>
<dbReference type="AlphaFoldDB" id="A0A061S838"/>
<protein>
    <recommendedName>
        <fullName evidence="1">F-box domain-containing protein</fullName>
    </recommendedName>
</protein>
<dbReference type="Gene3D" id="1.20.1280.50">
    <property type="match status" value="1"/>
</dbReference>
<evidence type="ECO:0000259" key="1">
    <source>
        <dbReference type="Pfam" id="PF00646"/>
    </source>
</evidence>
<feature type="domain" description="F-box" evidence="1">
    <location>
        <begin position="21"/>
        <end position="47"/>
    </location>
</feature>